<dbReference type="RefSeq" id="WP_386842436.1">
    <property type="nucleotide sequence ID" value="NZ_JBHUMK010000008.1"/>
</dbReference>
<comment type="caution">
    <text evidence="1">The sequence shown here is derived from an EMBL/GenBank/DDBJ whole genome shotgun (WGS) entry which is preliminary data.</text>
</comment>
<evidence type="ECO:0000313" key="2">
    <source>
        <dbReference type="Proteomes" id="UP001597475"/>
    </source>
</evidence>
<dbReference type="Proteomes" id="UP001597475">
    <property type="component" value="Unassembled WGS sequence"/>
</dbReference>
<accession>A0ABW5NZZ1</accession>
<dbReference type="EMBL" id="JBHUMK010000008">
    <property type="protein sequence ID" value="MFD2608148.1"/>
    <property type="molecule type" value="Genomic_DNA"/>
</dbReference>
<organism evidence="1 2">
    <name type="scientific">Deinococcus taklimakanensis</name>
    <dbReference type="NCBI Taxonomy" id="536443"/>
    <lineage>
        <taxon>Bacteria</taxon>
        <taxon>Thermotogati</taxon>
        <taxon>Deinococcota</taxon>
        <taxon>Deinococci</taxon>
        <taxon>Deinococcales</taxon>
        <taxon>Deinococcaceae</taxon>
        <taxon>Deinococcus</taxon>
    </lineage>
</organism>
<sequence length="130" mass="14287">MVAEQARAVQAWQRGDVLLLLDRSGVPLGRLTVRQVGGFAAECAFESLPAFSPHRALFEEDSRLARQLVTDDSPEVFARVQTVQGELQALGLTLRAQDGHLLRDFLLGIEGECAEFRAMNSERSSADNAF</sequence>
<reference evidence="2" key="1">
    <citation type="journal article" date="2019" name="Int. J. Syst. Evol. Microbiol.">
        <title>The Global Catalogue of Microorganisms (GCM) 10K type strain sequencing project: providing services to taxonomists for standard genome sequencing and annotation.</title>
        <authorList>
            <consortium name="The Broad Institute Genomics Platform"/>
            <consortium name="The Broad Institute Genome Sequencing Center for Infectious Disease"/>
            <person name="Wu L."/>
            <person name="Ma J."/>
        </authorList>
    </citation>
    <scope>NUCLEOTIDE SEQUENCE [LARGE SCALE GENOMIC DNA]</scope>
    <source>
        <strain evidence="2">KCTC 33842</strain>
    </source>
</reference>
<gene>
    <name evidence="1" type="ORF">ACFSR9_01660</name>
</gene>
<keyword evidence="2" id="KW-1185">Reference proteome</keyword>
<proteinExistence type="predicted"/>
<protein>
    <submittedName>
        <fullName evidence="1">Uncharacterized protein</fullName>
    </submittedName>
</protein>
<name>A0ABW5NZZ1_9DEIO</name>
<evidence type="ECO:0000313" key="1">
    <source>
        <dbReference type="EMBL" id="MFD2608148.1"/>
    </source>
</evidence>